<dbReference type="EMBL" id="JBHLYR010000002">
    <property type="protein sequence ID" value="MFB9990417.1"/>
    <property type="molecule type" value="Genomic_DNA"/>
</dbReference>
<keyword evidence="2" id="KW-1185">Reference proteome</keyword>
<reference evidence="1 2" key="1">
    <citation type="submission" date="2024-09" db="EMBL/GenBank/DDBJ databases">
        <authorList>
            <person name="Sun Q."/>
            <person name="Mori K."/>
        </authorList>
    </citation>
    <scope>NUCLEOTIDE SEQUENCE [LARGE SCALE GENOMIC DNA]</scope>
    <source>
        <strain evidence="1 2">JCM 13503</strain>
    </source>
</reference>
<dbReference type="Proteomes" id="UP001589733">
    <property type="component" value="Unassembled WGS sequence"/>
</dbReference>
<protein>
    <submittedName>
        <fullName evidence="1">Uncharacterized protein</fullName>
    </submittedName>
</protein>
<dbReference type="RefSeq" id="WP_380004302.1">
    <property type="nucleotide sequence ID" value="NZ_JBHLYR010000002.1"/>
</dbReference>
<accession>A0ABV6ASE6</accession>
<proteinExistence type="predicted"/>
<organism evidence="1 2">
    <name type="scientific">Deinococcus oregonensis</name>
    <dbReference type="NCBI Taxonomy" id="1805970"/>
    <lineage>
        <taxon>Bacteria</taxon>
        <taxon>Thermotogati</taxon>
        <taxon>Deinococcota</taxon>
        <taxon>Deinococci</taxon>
        <taxon>Deinococcales</taxon>
        <taxon>Deinococcaceae</taxon>
        <taxon>Deinococcus</taxon>
    </lineage>
</organism>
<sequence>MPPTFPLPETPDELAARLEFLRLWNLQIDAKRWPILSAELEREVIAAERCWRREQEMREVDSR</sequence>
<name>A0ABV6ASE6_9DEIO</name>
<gene>
    <name evidence="1" type="ORF">ACFFLM_00200</name>
</gene>
<evidence type="ECO:0000313" key="1">
    <source>
        <dbReference type="EMBL" id="MFB9990417.1"/>
    </source>
</evidence>
<comment type="caution">
    <text evidence="1">The sequence shown here is derived from an EMBL/GenBank/DDBJ whole genome shotgun (WGS) entry which is preliminary data.</text>
</comment>
<evidence type="ECO:0000313" key="2">
    <source>
        <dbReference type="Proteomes" id="UP001589733"/>
    </source>
</evidence>